<feature type="domain" description="DUF6794" evidence="2">
    <location>
        <begin position="368"/>
        <end position="450"/>
    </location>
</feature>
<reference evidence="3 4" key="1">
    <citation type="submission" date="2020-08" db="EMBL/GenBank/DDBJ databases">
        <title>Genome sequence of Pedobacter roseus KACC 11594T.</title>
        <authorList>
            <person name="Hyun D.-W."/>
            <person name="Bae J.-W."/>
        </authorList>
    </citation>
    <scope>NUCLEOTIDE SEQUENCE [LARGE SCALE GENOMIC DNA]</scope>
    <source>
        <strain evidence="3 4">KACC 11594</strain>
    </source>
</reference>
<keyword evidence="1" id="KW-0732">Signal</keyword>
<feature type="signal peptide" evidence="1">
    <location>
        <begin position="1"/>
        <end position="22"/>
    </location>
</feature>
<organism evidence="3 4">
    <name type="scientific">Pedobacter roseus</name>
    <dbReference type="NCBI Taxonomy" id="336820"/>
    <lineage>
        <taxon>Bacteria</taxon>
        <taxon>Pseudomonadati</taxon>
        <taxon>Bacteroidota</taxon>
        <taxon>Sphingobacteriia</taxon>
        <taxon>Sphingobacteriales</taxon>
        <taxon>Sphingobacteriaceae</taxon>
        <taxon>Pedobacter</taxon>
    </lineage>
</organism>
<dbReference type="Proteomes" id="UP000515806">
    <property type="component" value="Chromosome"/>
</dbReference>
<protein>
    <recommendedName>
        <fullName evidence="2">DUF6794 domain-containing protein</fullName>
    </recommendedName>
</protein>
<dbReference type="AlphaFoldDB" id="A0A7G9QMS8"/>
<name>A0A7G9QMS8_9SPHI</name>
<proteinExistence type="predicted"/>
<dbReference type="RefSeq" id="WP_187595085.1">
    <property type="nucleotide sequence ID" value="NZ_CP060723.1"/>
</dbReference>
<dbReference type="Pfam" id="PF20594">
    <property type="entry name" value="DUF6794"/>
    <property type="match status" value="1"/>
</dbReference>
<evidence type="ECO:0000313" key="4">
    <source>
        <dbReference type="Proteomes" id="UP000515806"/>
    </source>
</evidence>
<evidence type="ECO:0000313" key="3">
    <source>
        <dbReference type="EMBL" id="QNN44653.1"/>
    </source>
</evidence>
<dbReference type="KEGG" id="proe:H9L23_11500"/>
<sequence>MIKITLTFAFLLLLGIPTFSQSSTSRVPITEVFSSNGKFSVKSYSYDDEFPTTRGRSIVYKGDKVMYEINRSFDVYTFDRYFLTISNDGSTIAYLANATYRDDGFKNVIIYKDGKRAETYTTKEFSSCNSDVEKCNLFYDNSRTVIDYQKSKPELIIFKEGTTDEEKFLNEQYVLNCNDIIYCVDTKKMVTLYDLKKCEIISKVPFASVYQKLKKLKREIPKTDFFEYAYKYIPDFVIRQTQKKLAVEMENKTGLKYVGINTTDFFNYKIYRIVLAGYLTKNGNFEIDTLSCAKEIDENKIREIMTRNTFDAGFISEKIEKQYFRFFSGGFRNPVDSLAKQELLVEKEEQKKERARRLTLDSINHVYIPVNLNDCFLQLNKTLKPVDREMIKNFKERSDVLSLHHGLGMWIRNNWGLWGGSRLQSYFAQRGFSEPDGVSGIILDEYYGWLKGNQEAGSNFESKYTIKN</sequence>
<accession>A0A7G9QMS8</accession>
<dbReference type="InterPro" id="IPR046744">
    <property type="entry name" value="DUF6794"/>
</dbReference>
<evidence type="ECO:0000256" key="1">
    <source>
        <dbReference type="SAM" id="SignalP"/>
    </source>
</evidence>
<evidence type="ECO:0000259" key="2">
    <source>
        <dbReference type="Pfam" id="PF20594"/>
    </source>
</evidence>
<keyword evidence="4" id="KW-1185">Reference proteome</keyword>
<dbReference type="EMBL" id="CP060723">
    <property type="protein sequence ID" value="QNN44653.1"/>
    <property type="molecule type" value="Genomic_DNA"/>
</dbReference>
<gene>
    <name evidence="3" type="ORF">H9L23_11500</name>
</gene>
<feature type="chain" id="PRO_5028889993" description="DUF6794 domain-containing protein" evidence="1">
    <location>
        <begin position="23"/>
        <end position="468"/>
    </location>
</feature>